<reference evidence="1" key="2">
    <citation type="submission" date="2019-11" db="EMBL/GenBank/DDBJ databases">
        <title>Improved Assembly of Tolypothrix boutellei genome.</title>
        <authorList>
            <person name="Sarangi A.N."/>
            <person name="Mukherjee M."/>
            <person name="Ghosh S."/>
            <person name="Singh D."/>
            <person name="Das A."/>
            <person name="Kant S."/>
            <person name="Prusty A."/>
            <person name="Tripathy S."/>
        </authorList>
    </citation>
    <scope>NUCLEOTIDE SEQUENCE</scope>
    <source>
        <strain evidence="1">VB521301</strain>
    </source>
</reference>
<accession>A0A8S9SXF9</accession>
<reference evidence="1" key="1">
    <citation type="journal article" date="2015" name="Genome Announc.">
        <title>Draft Genome Sequence of Tolypothrix boutellei Strain VB521301.</title>
        <authorList>
            <person name="Chandrababunaidu M.M."/>
            <person name="Singh D."/>
            <person name="Sen D."/>
            <person name="Bhan S."/>
            <person name="Das S."/>
            <person name="Gupta A."/>
            <person name="Adhikary S.P."/>
            <person name="Tripathy S."/>
        </authorList>
    </citation>
    <scope>NUCLEOTIDE SEQUENCE</scope>
    <source>
        <strain evidence="1">VB521301</strain>
    </source>
</reference>
<organism evidence="1 2">
    <name type="scientific">Tolypothrix bouteillei VB521301</name>
    <dbReference type="NCBI Taxonomy" id="1479485"/>
    <lineage>
        <taxon>Bacteria</taxon>
        <taxon>Bacillati</taxon>
        <taxon>Cyanobacteriota</taxon>
        <taxon>Cyanophyceae</taxon>
        <taxon>Nostocales</taxon>
        <taxon>Tolypothrichaceae</taxon>
        <taxon>Tolypothrix</taxon>
    </lineage>
</organism>
<dbReference type="Proteomes" id="UP000029738">
    <property type="component" value="Unassembled WGS sequence"/>
</dbReference>
<evidence type="ECO:0000313" key="2">
    <source>
        <dbReference type="Proteomes" id="UP000029738"/>
    </source>
</evidence>
<dbReference type="AlphaFoldDB" id="A0A8S9SXF9"/>
<gene>
    <name evidence="1" type="ORF">DA73_0400014430</name>
</gene>
<comment type="caution">
    <text evidence="1">The sequence shown here is derived from an EMBL/GenBank/DDBJ whole genome shotgun (WGS) entry which is preliminary data.</text>
</comment>
<protein>
    <submittedName>
        <fullName evidence="1">Uncharacterized protein</fullName>
    </submittedName>
</protein>
<name>A0A8S9SXF9_9CYAN</name>
<evidence type="ECO:0000313" key="1">
    <source>
        <dbReference type="EMBL" id="KAF3884042.1"/>
    </source>
</evidence>
<sequence length="63" mass="7174">MSHASGKPSSFSSLCWRSMHHCSHGYTYLRDRFLVGSPAILQPAQIGAIELPMMLDWLNHQQF</sequence>
<proteinExistence type="predicted"/>
<keyword evidence="2" id="KW-1185">Reference proteome</keyword>
<dbReference type="RefSeq" id="WP_167844576.1">
    <property type="nucleotide sequence ID" value="NZ_JHEG04000001.1"/>
</dbReference>
<dbReference type="EMBL" id="JHEG04000001">
    <property type="protein sequence ID" value="KAF3884042.1"/>
    <property type="molecule type" value="Genomic_DNA"/>
</dbReference>